<reference evidence="1 2" key="1">
    <citation type="submission" date="2019-03" db="EMBL/GenBank/DDBJ databases">
        <title>Genomic Encyclopedia of Type Strains, Phase IV (KMG-IV): sequencing the most valuable type-strain genomes for metagenomic binning, comparative biology and taxonomic classification.</title>
        <authorList>
            <person name="Goeker M."/>
        </authorList>
    </citation>
    <scope>NUCLEOTIDE SEQUENCE [LARGE SCALE GENOMIC DNA]</scope>
    <source>
        <strain evidence="1 2">DSM 45934</strain>
    </source>
</reference>
<sequence>MSVLAETQQLLDLFEQVEEIESVADTLPADDQRRTRLIGVVERALAKAPPVRPVVAGELLDLTEKTVRAWAQEGVLTVSHTSPRMLLDAGRLHQVVHLVADLRRAGKTRGLLDEVYRRLAKPSCCGTTGEAPVSAVEIVDDLVRRARAPRALSRAHRRPG</sequence>
<evidence type="ECO:0000313" key="2">
    <source>
        <dbReference type="Proteomes" id="UP000295680"/>
    </source>
</evidence>
<protein>
    <submittedName>
        <fullName evidence="1">Uncharacterized protein</fullName>
    </submittedName>
</protein>
<name>A0A4V2S8M8_9PSEU</name>
<dbReference type="AlphaFoldDB" id="A0A4V2S8M8"/>
<accession>A0A4V2S8M8</accession>
<evidence type="ECO:0000313" key="1">
    <source>
        <dbReference type="EMBL" id="TCO64450.1"/>
    </source>
</evidence>
<comment type="caution">
    <text evidence="1">The sequence shown here is derived from an EMBL/GenBank/DDBJ whole genome shotgun (WGS) entry which is preliminary data.</text>
</comment>
<organism evidence="1 2">
    <name type="scientific">Actinocrispum wychmicini</name>
    <dbReference type="NCBI Taxonomy" id="1213861"/>
    <lineage>
        <taxon>Bacteria</taxon>
        <taxon>Bacillati</taxon>
        <taxon>Actinomycetota</taxon>
        <taxon>Actinomycetes</taxon>
        <taxon>Pseudonocardiales</taxon>
        <taxon>Pseudonocardiaceae</taxon>
        <taxon>Actinocrispum</taxon>
    </lineage>
</organism>
<gene>
    <name evidence="1" type="ORF">EV192_101225</name>
</gene>
<dbReference type="EMBL" id="SLWS01000001">
    <property type="protein sequence ID" value="TCO64450.1"/>
    <property type="molecule type" value="Genomic_DNA"/>
</dbReference>
<dbReference type="Proteomes" id="UP000295680">
    <property type="component" value="Unassembled WGS sequence"/>
</dbReference>
<proteinExistence type="predicted"/>
<keyword evidence="2" id="KW-1185">Reference proteome</keyword>
<dbReference type="OrthoDB" id="3368211at2"/>
<dbReference type="RefSeq" id="WP_132110214.1">
    <property type="nucleotide sequence ID" value="NZ_SLWS01000001.1"/>
</dbReference>